<dbReference type="SUPFAM" id="SSF54001">
    <property type="entry name" value="Cysteine proteinases"/>
    <property type="match status" value="1"/>
</dbReference>
<dbReference type="PROSITE" id="PS50203">
    <property type="entry name" value="CALPAIN_CAT"/>
    <property type="match status" value="1"/>
</dbReference>
<dbReference type="InterPro" id="IPR036310">
    <property type="entry name" value="Smp-1-like_sf"/>
</dbReference>
<dbReference type="GO" id="GO:0004198">
    <property type="term" value="F:calcium-dependent cysteine-type endopeptidase activity"/>
    <property type="evidence" value="ECO:0007669"/>
    <property type="project" value="InterPro"/>
</dbReference>
<dbReference type="RefSeq" id="XP_067060696.1">
    <property type="nucleotide sequence ID" value="XM_067205144.1"/>
</dbReference>
<gene>
    <name evidence="4" type="ORF">LSCM4_03127</name>
</gene>
<feature type="region of interest" description="Disordered" evidence="2">
    <location>
        <begin position="256"/>
        <end position="283"/>
    </location>
</feature>
<reference evidence="4 5" key="1">
    <citation type="submission" date="2021-02" db="EMBL/GenBank/DDBJ databases">
        <title>Leishmania (Mundinia) orientalis Genome sequencing and assembly.</title>
        <authorList>
            <person name="Almutairi H."/>
            <person name="Gatherer D."/>
        </authorList>
    </citation>
    <scope>NUCLEOTIDE SEQUENCE [LARGE SCALE GENOMIC DNA]</scope>
    <source>
        <strain evidence="4">LSCM4</strain>
    </source>
</reference>
<feature type="domain" description="Calpain catalytic" evidence="3">
    <location>
        <begin position="896"/>
        <end position="1264"/>
    </location>
</feature>
<dbReference type="InterPro" id="IPR022684">
    <property type="entry name" value="Calpain_cysteine_protease"/>
</dbReference>
<feature type="compositionally biased region" description="Basic and acidic residues" evidence="2">
    <location>
        <begin position="551"/>
        <end position="561"/>
    </location>
</feature>
<evidence type="ECO:0000256" key="1">
    <source>
        <dbReference type="PROSITE-ProRule" id="PRU00239"/>
    </source>
</evidence>
<dbReference type="InterPro" id="IPR015232">
    <property type="entry name" value="DUF1935"/>
</dbReference>
<dbReference type="PANTHER" id="PTHR10183:SF423">
    <property type="entry name" value="LEUCINE-RICH REPEAT PROTEIN (LRRP)"/>
    <property type="match status" value="1"/>
</dbReference>
<sequence length="1490" mass="160651">MPKIPLAVVSTSSDDSDVWRSDPVEAFTGVDWAVMNIDSFESLPFSEVSHTPYGTDSNFLDSTSHGGSTAYRPSPAAAGALDRQEAVGTSLKSGVLSPRAGIPRGFRLHGNEQSTSTAEVSGAVVAGLPAVPTHFTPKRTDALAVRPRSRDARGPTGAATAATVNSSVKKKKLPPHRTRSLQMEAAKWLENECSTEALVLREVSMRRPASPIGDDSAGEVSSFSSSGTAGLLTPPGQDFAPPSRLVTGLETAVTRGRTDDFEAPKAEKDGTHGPPTNLSKGKRAPRLAAIAVKDCAPDTAVLPVTGNRTSLGPQGATEESLLRLASRISMLPVQSIAPSEGKKGQGSLASTGSAAPVVAQLPPETQLSASPNANSKAEAPPLIRTGALLPAWRTTKSPTTNDAALPPSAASGLAGLPPATKEERLQAPKRQLRRLRQAPGGARSAKFVEAAAAGAQGAEDTKASNMSRPGLRPMVLSPDATAVPPVGVEKASLLQLQPPSLGTSAQQRTCPRRSGVGSTVTPTVRDAVNGAAPKTAGKDLLQESPVRTGQHHPERSLELDPTRAVVTESASSITADSAVPEERPETRQYGLADSLHISSANRIAAEKLATFVRAVSDPEVLHVIYDYLEEHQKAVSCYRLAATACRELLERKEEMLLACLSTGGDDPRVFAQRSAVFTHHLRGESVPMLVDSPDKKAETSGARDNLTEAQRLLQKVEEAEGCNNVDTDEFDDCSFFPTPYTPSSRFCFGQPSVSGLVTRVFAEGMLYKIKTPNGEYHFYNDTLQEVMVVRVQCRLRGNEKINERAMLAPIAGTGETEVTIAVLPEETNFFMSGVARMPHFLAKRVPVPRDYTSPSVTQSLRKINAEINAVRKALGKWSRASDQQAYLKCCLRNHLRFTDLNFRPSAESLYRPEFDPVVIPAVTWRRPEEYIYLAEVSQTRLFRGEISCFLVKQGELSNHTVVAAIAAVAQYPAHVRWMFRHPVSAHVGKMERAQGCYRVTLLHNGWWHTYCVDDYVPASLRGPLFASCAEDPRRLWVQLLEKAYAKSLGSYAATCLVDVMEALGDFTGYPVRFLDSIWAEAAQKPNDSVSRSLFRYLELSVRAGCTVLLFSPPPSDEQSSATVGLSRRRSSRILPVKGEVPQFLPGHIYFLRDVAFYHELELRMVQLKNPWTWETKAGVPCERRWKYTTWYDRPDASLSAVGSATTSVNGQGASRAAASNAAGSDACADVLSEAVARNERKGTMWGEWGEVLAAFAGGGVCYTMWDRQQYRVKNAFVEGRPRLVLELKARRKVELLVTLSLETVSETLDNFGTVVAARPIPLHGTALSVVHRQANQLAKVTSESCDDVECVTDCRTYVVARDVSMKVTVEPNRSSDGAAVLVVPLLEPSSTSDVVGEAGSSSASNIALATTAPEVRFVLSIISDALVGDDADLSVHFVSLRRSCGVFRDRTTAFPLEGTSHVTAEYQLCTEAGVVSCEGSRISGSAAKGL</sequence>
<feature type="compositionally biased region" description="Basic and acidic residues" evidence="2">
    <location>
        <begin position="256"/>
        <end position="271"/>
    </location>
</feature>
<dbReference type="InterPro" id="IPR013780">
    <property type="entry name" value="Glyco_hydro_b"/>
</dbReference>
<protein>
    <recommendedName>
        <fullName evidence="3">Calpain catalytic domain-containing protein</fullName>
    </recommendedName>
</protein>
<feature type="region of interest" description="Disordered" evidence="2">
    <location>
        <begin position="394"/>
        <end position="416"/>
    </location>
</feature>
<feature type="region of interest" description="Disordered" evidence="2">
    <location>
        <begin position="143"/>
        <end position="164"/>
    </location>
</feature>
<dbReference type="GeneID" id="92359078"/>
<accession>A0A836GG88</accession>
<keyword evidence="5" id="KW-1185">Reference proteome</keyword>
<dbReference type="EMBL" id="JAFHLR010000031">
    <property type="protein sequence ID" value="KAG5471579.1"/>
    <property type="molecule type" value="Genomic_DNA"/>
</dbReference>
<evidence type="ECO:0000313" key="4">
    <source>
        <dbReference type="EMBL" id="KAG5471579.1"/>
    </source>
</evidence>
<comment type="caution">
    <text evidence="1">Lacks conserved residue(s) required for the propagation of feature annotation.</text>
</comment>
<dbReference type="Gene3D" id="2.60.40.1180">
    <property type="entry name" value="Golgi alpha-mannosidase II"/>
    <property type="match status" value="1"/>
</dbReference>
<name>A0A836GG88_9TRYP</name>
<feature type="region of interest" description="Disordered" evidence="2">
    <location>
        <begin position="63"/>
        <end position="94"/>
    </location>
</feature>
<dbReference type="KEGG" id="loi:92359078"/>
<evidence type="ECO:0000259" key="3">
    <source>
        <dbReference type="PROSITE" id="PS50203"/>
    </source>
</evidence>
<dbReference type="SUPFAM" id="SSF101601">
    <property type="entry name" value="Smp-1-like"/>
    <property type="match status" value="1"/>
</dbReference>
<feature type="compositionally biased region" description="Low complexity" evidence="2">
    <location>
        <begin position="403"/>
        <end position="416"/>
    </location>
</feature>
<dbReference type="Proteomes" id="UP000674143">
    <property type="component" value="Chromosome 31"/>
</dbReference>
<dbReference type="Pfam" id="PF00648">
    <property type="entry name" value="Peptidase_C2"/>
    <property type="match status" value="1"/>
</dbReference>
<feature type="compositionally biased region" description="Polar residues" evidence="2">
    <location>
        <begin position="500"/>
        <end position="509"/>
    </location>
</feature>
<dbReference type="SMART" id="SM00230">
    <property type="entry name" value="CysPc"/>
    <property type="match status" value="1"/>
</dbReference>
<evidence type="ECO:0000256" key="2">
    <source>
        <dbReference type="SAM" id="MobiDB-lite"/>
    </source>
</evidence>
<dbReference type="Pfam" id="PF09149">
    <property type="entry name" value="DUF1935"/>
    <property type="match status" value="1"/>
</dbReference>
<organism evidence="4 5">
    <name type="scientific">Leishmania orientalis</name>
    <dbReference type="NCBI Taxonomy" id="2249476"/>
    <lineage>
        <taxon>Eukaryota</taxon>
        <taxon>Discoba</taxon>
        <taxon>Euglenozoa</taxon>
        <taxon>Kinetoplastea</taxon>
        <taxon>Metakinetoplastina</taxon>
        <taxon>Trypanosomatida</taxon>
        <taxon>Trypanosomatidae</taxon>
        <taxon>Leishmaniinae</taxon>
        <taxon>Leishmania</taxon>
    </lineage>
</organism>
<dbReference type="PRINTS" id="PR00704">
    <property type="entry name" value="CALPAIN"/>
</dbReference>
<feature type="region of interest" description="Disordered" evidence="2">
    <location>
        <begin position="500"/>
        <end position="587"/>
    </location>
</feature>
<comment type="caution">
    <text evidence="4">The sequence shown here is derived from an EMBL/GenBank/DDBJ whole genome shotgun (WGS) entry which is preliminary data.</text>
</comment>
<dbReference type="InterPro" id="IPR001300">
    <property type="entry name" value="Peptidase_C2_calpain_cat"/>
</dbReference>
<dbReference type="PANTHER" id="PTHR10183">
    <property type="entry name" value="CALPAIN"/>
    <property type="match status" value="1"/>
</dbReference>
<dbReference type="InterPro" id="IPR038765">
    <property type="entry name" value="Papain-like_cys_pep_sf"/>
</dbReference>
<evidence type="ECO:0000313" key="5">
    <source>
        <dbReference type="Proteomes" id="UP000674143"/>
    </source>
</evidence>
<proteinExistence type="predicted"/>
<dbReference type="GO" id="GO:0006508">
    <property type="term" value="P:proteolysis"/>
    <property type="evidence" value="ECO:0007669"/>
    <property type="project" value="InterPro"/>
</dbReference>